<dbReference type="Gene3D" id="3.80.10.10">
    <property type="entry name" value="Ribonuclease Inhibitor"/>
    <property type="match status" value="1"/>
</dbReference>
<comment type="caution">
    <text evidence="1">The sequence shown here is derived from an EMBL/GenBank/DDBJ whole genome shotgun (WGS) entry which is preliminary data.</text>
</comment>
<accession>A0A8S0W5L4</accession>
<organism evidence="1 2">
    <name type="scientific">Cyclocybe aegerita</name>
    <name type="common">Black poplar mushroom</name>
    <name type="synonym">Agrocybe aegerita</name>
    <dbReference type="NCBI Taxonomy" id="1973307"/>
    <lineage>
        <taxon>Eukaryota</taxon>
        <taxon>Fungi</taxon>
        <taxon>Dikarya</taxon>
        <taxon>Basidiomycota</taxon>
        <taxon>Agaricomycotina</taxon>
        <taxon>Agaricomycetes</taxon>
        <taxon>Agaricomycetidae</taxon>
        <taxon>Agaricales</taxon>
        <taxon>Agaricineae</taxon>
        <taxon>Bolbitiaceae</taxon>
        <taxon>Cyclocybe</taxon>
    </lineage>
</organism>
<sequence length="297" mass="32766">MNTLPPELHAYICEFACTDDGETIRALRSVSRYFQEVAKPYLYRTVSASDEKQVTGLLERLESTPPHLRYIKNLFLASPDVLHPSNAVDPQKLMRIITLAAPTLQTLSFVVHTHLASTSLIARLFRTSFPHLRALIVSGFYPFPSSVGKFPRLQSLHLLGNRNPHGLFQMSTLEDACPALTHLRISGLGAAGLFVYELEEALRSEVPGEDDECVIPSRVPPSVKRITVQAGPEPAVDGGSRATNTTILKDMVMVAQLEMLKTRKVEEGSGVRLTVLDRALAPISVEALRTDWLDTLA</sequence>
<name>A0A8S0W5L4_CYCAE</name>
<evidence type="ECO:0008006" key="3">
    <source>
        <dbReference type="Google" id="ProtNLM"/>
    </source>
</evidence>
<reference evidence="1 2" key="1">
    <citation type="submission" date="2020-01" db="EMBL/GenBank/DDBJ databases">
        <authorList>
            <person name="Gupta K D."/>
        </authorList>
    </citation>
    <scope>NUCLEOTIDE SEQUENCE [LARGE SCALE GENOMIC DNA]</scope>
</reference>
<evidence type="ECO:0000313" key="1">
    <source>
        <dbReference type="EMBL" id="CAA7263564.1"/>
    </source>
</evidence>
<dbReference type="EMBL" id="CACVBS010000040">
    <property type="protein sequence ID" value="CAA7263564.1"/>
    <property type="molecule type" value="Genomic_DNA"/>
</dbReference>
<keyword evidence="2" id="KW-1185">Reference proteome</keyword>
<dbReference type="SUPFAM" id="SSF52047">
    <property type="entry name" value="RNI-like"/>
    <property type="match status" value="1"/>
</dbReference>
<dbReference type="AlphaFoldDB" id="A0A8S0W5L4"/>
<protein>
    <recommendedName>
        <fullName evidence="3">F-box domain-containing protein</fullName>
    </recommendedName>
</protein>
<proteinExistence type="predicted"/>
<gene>
    <name evidence="1" type="ORF">AAE3_LOCUS5783</name>
</gene>
<dbReference type="Proteomes" id="UP000467700">
    <property type="component" value="Unassembled WGS sequence"/>
</dbReference>
<dbReference type="InterPro" id="IPR032675">
    <property type="entry name" value="LRR_dom_sf"/>
</dbReference>
<evidence type="ECO:0000313" key="2">
    <source>
        <dbReference type="Proteomes" id="UP000467700"/>
    </source>
</evidence>
<dbReference type="OrthoDB" id="3256367at2759"/>